<evidence type="ECO:0000313" key="4">
    <source>
        <dbReference type="Proteomes" id="UP001479436"/>
    </source>
</evidence>
<dbReference type="PANTHER" id="PTHR13774:SF17">
    <property type="entry name" value="PHENAZINE BIOSYNTHESIS-LIKE DOMAIN-CONTAINING PROTEIN"/>
    <property type="match status" value="1"/>
</dbReference>
<dbReference type="EMBL" id="JASJQH010008005">
    <property type="protein sequence ID" value="KAK9696098.1"/>
    <property type="molecule type" value="Genomic_DNA"/>
</dbReference>
<reference evidence="3 4" key="1">
    <citation type="submission" date="2023-04" db="EMBL/GenBank/DDBJ databases">
        <title>Genome of Basidiobolus ranarum AG-B5.</title>
        <authorList>
            <person name="Stajich J.E."/>
            <person name="Carter-House D."/>
            <person name="Gryganskyi A."/>
        </authorList>
    </citation>
    <scope>NUCLEOTIDE SEQUENCE [LARGE SCALE GENOMIC DNA]</scope>
    <source>
        <strain evidence="3 4">AG-B5</strain>
    </source>
</reference>
<dbReference type="PIRSF" id="PIRSF016184">
    <property type="entry name" value="PhzC_PhzF"/>
    <property type="match status" value="1"/>
</dbReference>
<dbReference type="InterPro" id="IPR003719">
    <property type="entry name" value="Phenazine_PhzF-like"/>
</dbReference>
<sequence length="302" mass="33096">MLLQKKSKSLPMYTVDAFVTEEGPFSGNPAGVCLIPYGMTIEVEKLQKIALEMNLSETAFVQPLKEGDDCATGKEFNLRWFTPTVEIPLCGHGTVASGYIILNVLNNPNHEIEFHTMSGLLTAKRVEDSDEIAISLPTRDSVDVSDQPGFIQVAESAGIHINNEKVAIESIHYSSEAKKLFVHVKGGRSVLESIELNIPEMVACSVSVNSPLLSFVVTSEDDEYDFVLRVFCPWVGVNEDPVTGSAQCPVALYWSKVLGKTELVSRQCSPRGGVLRVKVNTDSNQVVISGNSVVFLEGKFYY</sequence>
<comment type="similarity">
    <text evidence="1">Belongs to the PhzF family.</text>
</comment>
<dbReference type="SUPFAM" id="SSF54506">
    <property type="entry name" value="Diaminopimelate epimerase-like"/>
    <property type="match status" value="1"/>
</dbReference>
<dbReference type="Proteomes" id="UP001479436">
    <property type="component" value="Unassembled WGS sequence"/>
</dbReference>
<keyword evidence="4" id="KW-1185">Reference proteome</keyword>
<protein>
    <submittedName>
        <fullName evidence="3">Uncharacterized protein</fullName>
    </submittedName>
</protein>
<gene>
    <name evidence="3" type="ORF">K7432_012644</name>
</gene>
<dbReference type="Pfam" id="PF02567">
    <property type="entry name" value="PhzC-PhzF"/>
    <property type="match status" value="1"/>
</dbReference>
<evidence type="ECO:0000256" key="1">
    <source>
        <dbReference type="ARBA" id="ARBA00008270"/>
    </source>
</evidence>
<evidence type="ECO:0000256" key="2">
    <source>
        <dbReference type="ARBA" id="ARBA00023235"/>
    </source>
</evidence>
<comment type="caution">
    <text evidence="3">The sequence shown here is derived from an EMBL/GenBank/DDBJ whole genome shotgun (WGS) entry which is preliminary data.</text>
</comment>
<dbReference type="NCBIfam" id="TIGR00654">
    <property type="entry name" value="PhzF_family"/>
    <property type="match status" value="1"/>
</dbReference>
<dbReference type="Gene3D" id="3.10.310.10">
    <property type="entry name" value="Diaminopimelate Epimerase, Chain A, domain 1"/>
    <property type="match status" value="2"/>
</dbReference>
<dbReference type="PANTHER" id="PTHR13774">
    <property type="entry name" value="PHENAZINE BIOSYNTHESIS PROTEIN"/>
    <property type="match status" value="1"/>
</dbReference>
<evidence type="ECO:0000313" key="3">
    <source>
        <dbReference type="EMBL" id="KAK9696098.1"/>
    </source>
</evidence>
<keyword evidence="2" id="KW-0413">Isomerase</keyword>
<organism evidence="3 4">
    <name type="scientific">Basidiobolus ranarum</name>
    <dbReference type="NCBI Taxonomy" id="34480"/>
    <lineage>
        <taxon>Eukaryota</taxon>
        <taxon>Fungi</taxon>
        <taxon>Fungi incertae sedis</taxon>
        <taxon>Zoopagomycota</taxon>
        <taxon>Entomophthoromycotina</taxon>
        <taxon>Basidiobolomycetes</taxon>
        <taxon>Basidiobolales</taxon>
        <taxon>Basidiobolaceae</taxon>
        <taxon>Basidiobolus</taxon>
    </lineage>
</organism>
<proteinExistence type="inferred from homology"/>
<accession>A0ABR2VSU4</accession>
<name>A0ABR2VSU4_9FUNG</name>